<protein>
    <submittedName>
        <fullName evidence="2">Uncharacterized protein</fullName>
    </submittedName>
</protein>
<reference evidence="2" key="2">
    <citation type="submission" date="2022-09" db="EMBL/GenBank/DDBJ databases">
        <authorList>
            <person name="Sun Q."/>
            <person name="Ohkuma M."/>
        </authorList>
    </citation>
    <scope>NUCLEOTIDE SEQUENCE</scope>
    <source>
        <strain evidence="2">JCM 3093</strain>
    </source>
</reference>
<evidence type="ECO:0000313" key="2">
    <source>
        <dbReference type="EMBL" id="GGK94437.1"/>
    </source>
</evidence>
<accession>A0AA37BMY5</accession>
<comment type="caution">
    <text evidence="2">The sequence shown here is derived from an EMBL/GenBank/DDBJ whole genome shotgun (WGS) entry which is preliminary data.</text>
</comment>
<evidence type="ECO:0000256" key="1">
    <source>
        <dbReference type="SAM" id="MobiDB-lite"/>
    </source>
</evidence>
<gene>
    <name evidence="2" type="ORF">GCM10010126_62380</name>
</gene>
<feature type="region of interest" description="Disordered" evidence="1">
    <location>
        <begin position="1"/>
        <end position="67"/>
    </location>
</feature>
<organism evidence="2 3">
    <name type="scientific">Planomonospora parontospora</name>
    <dbReference type="NCBI Taxonomy" id="58119"/>
    <lineage>
        <taxon>Bacteria</taxon>
        <taxon>Bacillati</taxon>
        <taxon>Actinomycetota</taxon>
        <taxon>Actinomycetes</taxon>
        <taxon>Streptosporangiales</taxon>
        <taxon>Streptosporangiaceae</taxon>
        <taxon>Planomonospora</taxon>
    </lineage>
</organism>
<evidence type="ECO:0000313" key="3">
    <source>
        <dbReference type="Proteomes" id="UP000627984"/>
    </source>
</evidence>
<feature type="compositionally biased region" description="Basic and acidic residues" evidence="1">
    <location>
        <begin position="1"/>
        <end position="12"/>
    </location>
</feature>
<dbReference type="EMBL" id="BMQD01000029">
    <property type="protein sequence ID" value="GGK94437.1"/>
    <property type="molecule type" value="Genomic_DNA"/>
</dbReference>
<reference evidence="2" key="1">
    <citation type="journal article" date="2014" name="Int. J. Syst. Evol. Microbiol.">
        <title>Complete genome sequence of Corynebacterium casei LMG S-19264T (=DSM 44701T), isolated from a smear-ripened cheese.</title>
        <authorList>
            <consortium name="US DOE Joint Genome Institute (JGI-PGF)"/>
            <person name="Walter F."/>
            <person name="Albersmeier A."/>
            <person name="Kalinowski J."/>
            <person name="Ruckert C."/>
        </authorList>
    </citation>
    <scope>NUCLEOTIDE SEQUENCE</scope>
    <source>
        <strain evidence="2">JCM 3093</strain>
    </source>
</reference>
<proteinExistence type="predicted"/>
<sequence>MIGIQDRIDDAVQRGTTGFAGTGGAGVLDAHGASGRNGMRPSAPRYGAQRRRRGRAGMRTPLEERDRSTEIISPAAYFEKAVTGN</sequence>
<name>A0AA37BMY5_9ACTN</name>
<dbReference type="AlphaFoldDB" id="A0AA37BMY5"/>
<dbReference type="Proteomes" id="UP000627984">
    <property type="component" value="Unassembled WGS sequence"/>
</dbReference>